<proteinExistence type="predicted"/>
<dbReference type="Proteomes" id="UP001412067">
    <property type="component" value="Unassembled WGS sequence"/>
</dbReference>
<comment type="caution">
    <text evidence="1">The sequence shown here is derived from an EMBL/GenBank/DDBJ whole genome shotgun (WGS) entry which is preliminary data.</text>
</comment>
<sequence length="51" mass="5746">MISGLGEVKTSEVVALVKLNTMMEKTVMRRSMNCQNSAMIWASNWENALLK</sequence>
<gene>
    <name evidence="1" type="ORF">KSP40_PGU011353</name>
</gene>
<dbReference type="EMBL" id="JBBWWR010000014">
    <property type="protein sequence ID" value="KAK8953138.1"/>
    <property type="molecule type" value="Genomic_DNA"/>
</dbReference>
<protein>
    <submittedName>
        <fullName evidence="1">Uncharacterized protein</fullName>
    </submittedName>
</protein>
<keyword evidence="2" id="KW-1185">Reference proteome</keyword>
<reference evidence="1 2" key="1">
    <citation type="journal article" date="2022" name="Nat. Plants">
        <title>Genomes of leafy and leafless Platanthera orchids illuminate the evolution of mycoheterotrophy.</title>
        <authorList>
            <person name="Li M.H."/>
            <person name="Liu K.W."/>
            <person name="Li Z."/>
            <person name="Lu H.C."/>
            <person name="Ye Q.L."/>
            <person name="Zhang D."/>
            <person name="Wang J.Y."/>
            <person name="Li Y.F."/>
            <person name="Zhong Z.M."/>
            <person name="Liu X."/>
            <person name="Yu X."/>
            <person name="Liu D.K."/>
            <person name="Tu X.D."/>
            <person name="Liu B."/>
            <person name="Hao Y."/>
            <person name="Liao X.Y."/>
            <person name="Jiang Y.T."/>
            <person name="Sun W.H."/>
            <person name="Chen J."/>
            <person name="Chen Y.Q."/>
            <person name="Ai Y."/>
            <person name="Zhai J.W."/>
            <person name="Wu S.S."/>
            <person name="Zhou Z."/>
            <person name="Hsiao Y.Y."/>
            <person name="Wu W.L."/>
            <person name="Chen Y.Y."/>
            <person name="Lin Y.F."/>
            <person name="Hsu J.L."/>
            <person name="Li C.Y."/>
            <person name="Wang Z.W."/>
            <person name="Zhao X."/>
            <person name="Zhong W.Y."/>
            <person name="Ma X.K."/>
            <person name="Ma L."/>
            <person name="Huang J."/>
            <person name="Chen G.Z."/>
            <person name="Huang M.Z."/>
            <person name="Huang L."/>
            <person name="Peng D.H."/>
            <person name="Luo Y.B."/>
            <person name="Zou S.Q."/>
            <person name="Chen S.P."/>
            <person name="Lan S."/>
            <person name="Tsai W.C."/>
            <person name="Van de Peer Y."/>
            <person name="Liu Z.J."/>
        </authorList>
    </citation>
    <scope>NUCLEOTIDE SEQUENCE [LARGE SCALE GENOMIC DNA]</scope>
    <source>
        <strain evidence="1">Lor288</strain>
    </source>
</reference>
<accession>A0ABR2LWC4</accession>
<evidence type="ECO:0000313" key="1">
    <source>
        <dbReference type="EMBL" id="KAK8953138.1"/>
    </source>
</evidence>
<name>A0ABR2LWC4_9ASPA</name>
<organism evidence="1 2">
    <name type="scientific">Platanthera guangdongensis</name>
    <dbReference type="NCBI Taxonomy" id="2320717"/>
    <lineage>
        <taxon>Eukaryota</taxon>
        <taxon>Viridiplantae</taxon>
        <taxon>Streptophyta</taxon>
        <taxon>Embryophyta</taxon>
        <taxon>Tracheophyta</taxon>
        <taxon>Spermatophyta</taxon>
        <taxon>Magnoliopsida</taxon>
        <taxon>Liliopsida</taxon>
        <taxon>Asparagales</taxon>
        <taxon>Orchidaceae</taxon>
        <taxon>Orchidoideae</taxon>
        <taxon>Orchideae</taxon>
        <taxon>Orchidinae</taxon>
        <taxon>Platanthera</taxon>
    </lineage>
</organism>
<evidence type="ECO:0000313" key="2">
    <source>
        <dbReference type="Proteomes" id="UP001412067"/>
    </source>
</evidence>